<accession>A0A0G4PKW3</accession>
<evidence type="ECO:0000256" key="2">
    <source>
        <dbReference type="SAM" id="Phobius"/>
    </source>
</evidence>
<feature type="domain" description="Glycosyltransferase subfamily 4-like N-terminal" evidence="4">
    <location>
        <begin position="41"/>
        <end position="214"/>
    </location>
</feature>
<dbReference type="GO" id="GO:0016757">
    <property type="term" value="F:glycosyltransferase activity"/>
    <property type="evidence" value="ECO:0007669"/>
    <property type="project" value="UniProtKB-KW"/>
</dbReference>
<proteinExistence type="predicted"/>
<dbReference type="EMBL" id="HG793152">
    <property type="protein sequence ID" value="CRL26818.1"/>
    <property type="molecule type" value="Genomic_DNA"/>
</dbReference>
<feature type="domain" description="Glycosyl transferase family 1" evidence="3">
    <location>
        <begin position="226"/>
        <end position="390"/>
    </location>
</feature>
<keyword evidence="2" id="KW-1133">Transmembrane helix</keyword>
<dbReference type="Proteomes" id="UP000053732">
    <property type="component" value="Unassembled WGS sequence"/>
</dbReference>
<keyword evidence="5" id="KW-0808">Transferase</keyword>
<organism evidence="5 6">
    <name type="scientific">Penicillium camemberti (strain FM 013)</name>
    <dbReference type="NCBI Taxonomy" id="1429867"/>
    <lineage>
        <taxon>Eukaryota</taxon>
        <taxon>Fungi</taxon>
        <taxon>Dikarya</taxon>
        <taxon>Ascomycota</taxon>
        <taxon>Pezizomycotina</taxon>
        <taxon>Eurotiomycetes</taxon>
        <taxon>Eurotiomycetidae</taxon>
        <taxon>Eurotiales</taxon>
        <taxon>Aspergillaceae</taxon>
        <taxon>Penicillium</taxon>
    </lineage>
</organism>
<dbReference type="Gene3D" id="3.40.50.2000">
    <property type="entry name" value="Glycogen Phosphorylase B"/>
    <property type="match status" value="2"/>
</dbReference>
<evidence type="ECO:0000259" key="3">
    <source>
        <dbReference type="Pfam" id="PF00534"/>
    </source>
</evidence>
<dbReference type="STRING" id="1429867.A0A0G4PKW3"/>
<protein>
    <submittedName>
        <fullName evidence="5">Glycosyl transferase, group 1</fullName>
    </submittedName>
</protein>
<dbReference type="PANTHER" id="PTHR45947">
    <property type="entry name" value="SULFOQUINOVOSYL TRANSFERASE SQD2"/>
    <property type="match status" value="1"/>
</dbReference>
<dbReference type="AlphaFoldDB" id="A0A0G4PKW3"/>
<evidence type="ECO:0000259" key="4">
    <source>
        <dbReference type="Pfam" id="PF13439"/>
    </source>
</evidence>
<gene>
    <name evidence="5" type="ORF">PCAMFM013_S019g000235</name>
</gene>
<dbReference type="InterPro" id="IPR028098">
    <property type="entry name" value="Glyco_trans_4-like_N"/>
</dbReference>
<reference evidence="5 6" key="1">
    <citation type="journal article" date="2014" name="Nat. Commun.">
        <title>Multiple recent horizontal transfers of a large genomic region in cheese making fungi.</title>
        <authorList>
            <person name="Cheeseman K."/>
            <person name="Ropars J."/>
            <person name="Renault P."/>
            <person name="Dupont J."/>
            <person name="Gouzy J."/>
            <person name="Branca A."/>
            <person name="Abraham A.L."/>
            <person name="Ceppi M."/>
            <person name="Conseiller E."/>
            <person name="Debuchy R."/>
            <person name="Malagnac F."/>
            <person name="Goarin A."/>
            <person name="Silar P."/>
            <person name="Lacoste S."/>
            <person name="Sallet E."/>
            <person name="Bensimon A."/>
            <person name="Giraud T."/>
            <person name="Brygoo Y."/>
        </authorList>
    </citation>
    <scope>NUCLEOTIDE SEQUENCE [LARGE SCALE GENOMIC DNA]</scope>
    <source>
        <strain evidence="6">FM 013</strain>
    </source>
</reference>
<dbReference type="InterPro" id="IPR050194">
    <property type="entry name" value="Glycosyltransferase_grp1"/>
</dbReference>
<dbReference type="InterPro" id="IPR001296">
    <property type="entry name" value="Glyco_trans_1"/>
</dbReference>
<dbReference type="SUPFAM" id="SSF53756">
    <property type="entry name" value="UDP-Glycosyltransferase/glycogen phosphorylase"/>
    <property type="match status" value="1"/>
</dbReference>
<dbReference type="Pfam" id="PF13439">
    <property type="entry name" value="Glyco_transf_4"/>
    <property type="match status" value="1"/>
</dbReference>
<evidence type="ECO:0000313" key="6">
    <source>
        <dbReference type="Proteomes" id="UP000053732"/>
    </source>
</evidence>
<evidence type="ECO:0000313" key="5">
    <source>
        <dbReference type="EMBL" id="CRL26818.1"/>
    </source>
</evidence>
<keyword evidence="2" id="KW-0472">Membrane</keyword>
<keyword evidence="6" id="KW-1185">Reference proteome</keyword>
<dbReference type="CDD" id="cd03814">
    <property type="entry name" value="GT4-like"/>
    <property type="match status" value="1"/>
</dbReference>
<name>A0A0G4PKW3_PENC3</name>
<dbReference type="PANTHER" id="PTHR45947:SF3">
    <property type="entry name" value="SULFOQUINOVOSYL TRANSFERASE SQD2"/>
    <property type="match status" value="1"/>
</dbReference>
<feature type="transmembrane region" description="Helical" evidence="2">
    <location>
        <begin position="441"/>
        <end position="461"/>
    </location>
</feature>
<keyword evidence="2" id="KW-0812">Transmembrane</keyword>
<keyword evidence="1" id="KW-0328">Glycosyltransferase</keyword>
<sequence>MAEYTPLLSSEGAKGEGFHLDFPSTLRGKKILLATESWGPVNGVSRTTRSLVEYLRNNGADLILVAPTFKGQSSEQKTWEHRLPGCALPYNPDLTVIYPFHLDNLFNQTFKPDIIYLASPASLGFQMLLQIRQLRCPPPVLLNFQTDLSAYAEIMLPAPLDRFGVWLLATVQGFLFRTRAVHTIFYPCSAIRTYLEHACVPVDRLVQLGRGVDTLLFSPTQRDESYRRQIAPHGEIILICVCRIAPEKGFEFLAQVVKRLAADKLPFKLLVVGGNRNLAVEDKVQRLFDGVRDHVVFTGVLTGSALSRAYASADIFLHCSITETFGLVVLEAMASGIPVIARDQGGPSDIIRHGQTGYLIPPRDLECFIHLVKEVSLDPIRRATLAAAAHQYADDTTWEKINCRAAWQMAEALSCTDRESQGARRVIRPGVIGRVFEQLRLMLAVGIVCFMWLISVVPLIVHGNCFLPRARRAVQGQFQGTRPLRS</sequence>
<dbReference type="Pfam" id="PF00534">
    <property type="entry name" value="Glycos_transf_1"/>
    <property type="match status" value="1"/>
</dbReference>
<evidence type="ECO:0000256" key="1">
    <source>
        <dbReference type="ARBA" id="ARBA00022676"/>
    </source>
</evidence>